<evidence type="ECO:0000256" key="3">
    <source>
        <dbReference type="ARBA" id="ARBA00023125"/>
    </source>
</evidence>
<dbReference type="Gene3D" id="6.10.250.2430">
    <property type="match status" value="1"/>
</dbReference>
<proteinExistence type="inferred from homology"/>
<reference evidence="9" key="1">
    <citation type="journal article" date="2016" name="Nat. Commun.">
        <title>Genome analysis of three Pneumocystis species reveals adaptation mechanisms to life exclusively in mammalian hosts.</title>
        <authorList>
            <person name="Ma L."/>
            <person name="Chen Z."/>
            <person name="Huang D.W."/>
            <person name="Kutty G."/>
            <person name="Ishihara M."/>
            <person name="Wang H."/>
            <person name="Abouelleil A."/>
            <person name="Bishop L."/>
            <person name="Davey E."/>
            <person name="Deng R."/>
            <person name="Deng X."/>
            <person name="Fan L."/>
            <person name="Fantoni G."/>
            <person name="Fitzgerald M."/>
            <person name="Gogineni E."/>
            <person name="Goldberg J.M."/>
            <person name="Handley G."/>
            <person name="Hu X."/>
            <person name="Huber C."/>
            <person name="Jiao X."/>
            <person name="Jones K."/>
            <person name="Levin J.Z."/>
            <person name="Liu Y."/>
            <person name="Macdonald P."/>
            <person name="Melnikov A."/>
            <person name="Raley C."/>
            <person name="Sassi M."/>
            <person name="Sherman B.T."/>
            <person name="Song X."/>
            <person name="Sykes S."/>
            <person name="Tran B."/>
            <person name="Walsh L."/>
            <person name="Xia Y."/>
            <person name="Yang J."/>
            <person name="Young S."/>
            <person name="Zeng Q."/>
            <person name="Zheng X."/>
            <person name="Stephens R."/>
            <person name="Nusbaum C."/>
            <person name="Birren B.W."/>
            <person name="Azadi P."/>
            <person name="Lempicki R.A."/>
            <person name="Cuomo C.A."/>
            <person name="Kovacs J.A."/>
        </authorList>
    </citation>
    <scope>NUCLEOTIDE SEQUENCE [LARGE SCALE GENOMIC DNA]</scope>
    <source>
        <strain evidence="9">B123</strain>
    </source>
</reference>
<dbReference type="GO" id="GO:0003677">
    <property type="term" value="F:DNA binding"/>
    <property type="evidence" value="ECO:0007669"/>
    <property type="project" value="UniProtKB-KW"/>
</dbReference>
<dbReference type="PANTHER" id="PTHR12632">
    <property type="entry name" value="TRANSCRIPTION FACTOR NF-Y ALPHA-RELATED"/>
    <property type="match status" value="1"/>
</dbReference>
<dbReference type="OrthoDB" id="1097733at2759"/>
<dbReference type="AlphaFoldDB" id="M7NK89"/>
<organism evidence="8 9">
    <name type="scientific">Pneumocystis murina (strain B123)</name>
    <name type="common">Mouse pneumocystis pneumonia agent</name>
    <name type="synonym">Pneumocystis carinii f. sp. muris</name>
    <dbReference type="NCBI Taxonomy" id="1069680"/>
    <lineage>
        <taxon>Eukaryota</taxon>
        <taxon>Fungi</taxon>
        <taxon>Dikarya</taxon>
        <taxon>Ascomycota</taxon>
        <taxon>Taphrinomycotina</taxon>
        <taxon>Pneumocystomycetes</taxon>
        <taxon>Pneumocystaceae</taxon>
        <taxon>Pneumocystis</taxon>
    </lineage>
</organism>
<comment type="similarity">
    <text evidence="6">Belongs to the NFYA/HAP2 subunit family.</text>
</comment>
<dbReference type="PRINTS" id="PR00616">
    <property type="entry name" value="CCAATSUBUNTB"/>
</dbReference>
<dbReference type="RefSeq" id="XP_007874854.1">
    <property type="nucleotide sequence ID" value="XM_007876663.1"/>
</dbReference>
<accession>M7NK89</accession>
<evidence type="ECO:0000256" key="4">
    <source>
        <dbReference type="ARBA" id="ARBA00023163"/>
    </source>
</evidence>
<dbReference type="STRING" id="1069680.M7NK89"/>
<keyword evidence="3 6" id="KW-0238">DNA-binding</keyword>
<dbReference type="GO" id="GO:0003700">
    <property type="term" value="F:DNA-binding transcription factor activity"/>
    <property type="evidence" value="ECO:0007669"/>
    <property type="project" value="UniProtKB-UniRule"/>
</dbReference>
<dbReference type="Proteomes" id="UP000011958">
    <property type="component" value="Unassembled WGS sequence"/>
</dbReference>
<dbReference type="PROSITE" id="PS51152">
    <property type="entry name" value="NFYA_HAP2_2"/>
    <property type="match status" value="1"/>
</dbReference>
<keyword evidence="5 6" id="KW-0539">Nucleus</keyword>
<comment type="caution">
    <text evidence="8">The sequence shown here is derived from an EMBL/GenBank/DDBJ whole genome shotgun (WGS) entry which is preliminary data.</text>
</comment>
<gene>
    <name evidence="8" type="ORF">PNEG_02820</name>
</gene>
<sequence length="196" mass="23269">MFKINSKPFNSESLVLLNPECSKQVAIKRSEPYSEEQLIHGNYWNNEMKFYNNEAYFSVKKDERESDNRELQELYPYLPSILLKDVPITSFIEEKDEINLTGKTDISKSSYYDQGSGEPIQINMKQYHRILKRRIARARIQEILGKRDHMKPYLHESRHRHAMKRPRGPGGQFIKNKQSSEEEIMNELQKNNEKMD</sequence>
<comment type="subcellular location">
    <subcellularLocation>
        <location evidence="1 6">Nucleus</location>
    </subcellularLocation>
</comment>
<dbReference type="Pfam" id="PF02045">
    <property type="entry name" value="CBFB_NFYA"/>
    <property type="match status" value="1"/>
</dbReference>
<dbReference type="VEuPathDB" id="FungiDB:PNEG_02820"/>
<keyword evidence="9" id="KW-1185">Reference proteome</keyword>
<keyword evidence="2 6" id="KW-0805">Transcription regulation</keyword>
<evidence type="ECO:0000313" key="9">
    <source>
        <dbReference type="Proteomes" id="UP000011958"/>
    </source>
</evidence>
<evidence type="ECO:0000256" key="1">
    <source>
        <dbReference type="ARBA" id="ARBA00004123"/>
    </source>
</evidence>
<dbReference type="GO" id="GO:0005634">
    <property type="term" value="C:nucleus"/>
    <property type="evidence" value="ECO:0007669"/>
    <property type="project" value="UniProtKB-SubCell"/>
</dbReference>
<dbReference type="SMART" id="SM00521">
    <property type="entry name" value="CBF"/>
    <property type="match status" value="1"/>
</dbReference>
<protein>
    <recommendedName>
        <fullName evidence="6">Transcriptional activator HAP2</fullName>
    </recommendedName>
</protein>
<dbReference type="InterPro" id="IPR001289">
    <property type="entry name" value="NFYA"/>
</dbReference>
<name>M7NK89_PNEMU</name>
<keyword evidence="4 6" id="KW-0804">Transcription</keyword>
<evidence type="ECO:0000256" key="7">
    <source>
        <dbReference type="SAM" id="MobiDB-lite"/>
    </source>
</evidence>
<comment type="subunit">
    <text evidence="6">Heterotrimer.</text>
</comment>
<comment type="function">
    <text evidence="6">Component of the sequence-specific heterotrimeric transcription factor (NF-Y) which specifically recognizes a 5'-CCAAT-3' box motif found in the promoters of its target genes.</text>
</comment>
<dbReference type="eggNOG" id="KOG1561">
    <property type="taxonomic scope" value="Eukaryota"/>
</dbReference>
<evidence type="ECO:0000313" key="8">
    <source>
        <dbReference type="EMBL" id="EMR09048.1"/>
    </source>
</evidence>
<feature type="region of interest" description="Disordered" evidence="7">
    <location>
        <begin position="158"/>
        <end position="196"/>
    </location>
</feature>
<dbReference type="GeneID" id="19896509"/>
<feature type="compositionally biased region" description="Basic residues" evidence="7">
    <location>
        <begin position="158"/>
        <end position="167"/>
    </location>
</feature>
<evidence type="ECO:0000256" key="6">
    <source>
        <dbReference type="RuleBase" id="RU367155"/>
    </source>
</evidence>
<dbReference type="EMBL" id="AFWA02000007">
    <property type="protein sequence ID" value="EMR09048.1"/>
    <property type="molecule type" value="Genomic_DNA"/>
</dbReference>
<evidence type="ECO:0000256" key="2">
    <source>
        <dbReference type="ARBA" id="ARBA00023015"/>
    </source>
</evidence>
<evidence type="ECO:0000256" key="5">
    <source>
        <dbReference type="ARBA" id="ARBA00023242"/>
    </source>
</evidence>
<dbReference type="HOGENOM" id="CLU_1390765_0_0_1"/>